<keyword evidence="4 6" id="KW-1133">Transmembrane helix</keyword>
<feature type="transmembrane region" description="Helical" evidence="6">
    <location>
        <begin position="162"/>
        <end position="183"/>
    </location>
</feature>
<evidence type="ECO:0000256" key="1">
    <source>
        <dbReference type="ARBA" id="ARBA00004651"/>
    </source>
</evidence>
<feature type="transmembrane region" description="Helical" evidence="6">
    <location>
        <begin position="79"/>
        <end position="98"/>
    </location>
</feature>
<feature type="transmembrane region" description="Helical" evidence="6">
    <location>
        <begin position="137"/>
        <end position="156"/>
    </location>
</feature>
<feature type="transmembrane region" description="Helical" evidence="6">
    <location>
        <begin position="284"/>
        <end position="309"/>
    </location>
</feature>
<evidence type="ECO:0000256" key="4">
    <source>
        <dbReference type="ARBA" id="ARBA00022989"/>
    </source>
</evidence>
<feature type="transmembrane region" description="Helical" evidence="6">
    <location>
        <begin position="379"/>
        <end position="399"/>
    </location>
</feature>
<sequence>MNSKKQYINVMWNTVGSIFYSFCQWLMTVVVVYISTYEDAGFLSIAMTMSSSFSAIALFSMRNYQISDVNGEYSVHEYVGSRFLTNIIALVTCTVFSLMKNTVYMSACVCAFMVIRIAEAFADVLHGQDQKYDRYDYIGISYMIRGLLSIVAYVSILKLTGSLLITLVIVAALNLISVFLWDYRVTNRLENILPVISLRVFRLLKICAPIVVFSFLLSVHNLYPKTVLSKMLGNEQLGIYSTIATPTLVIQVFAMVAFNPFLPDISRKYQCGDMKDFREIFRKLLLVFSAVIVVCYIMSALLGKIALRILFGQKILEHYDLFIPIITVTILTGIIWVLSAIIIGMRKNAFLISIILVSMLVNVIITKWCISTFGMNGASIAQIIPYSFLVIAMIVRIILSTGCKDKKEAR</sequence>
<feature type="transmembrane region" description="Helical" evidence="6">
    <location>
        <begin position="12"/>
        <end position="34"/>
    </location>
</feature>
<evidence type="ECO:0000256" key="3">
    <source>
        <dbReference type="ARBA" id="ARBA00022692"/>
    </source>
</evidence>
<keyword evidence="2" id="KW-1003">Cell membrane</keyword>
<dbReference type="PANTHER" id="PTHR30250">
    <property type="entry name" value="PST FAMILY PREDICTED COLANIC ACID TRANSPORTER"/>
    <property type="match status" value="1"/>
</dbReference>
<evidence type="ECO:0000256" key="5">
    <source>
        <dbReference type="ARBA" id="ARBA00023136"/>
    </source>
</evidence>
<feature type="transmembrane region" description="Helical" evidence="6">
    <location>
        <begin position="350"/>
        <end position="373"/>
    </location>
</feature>
<proteinExistence type="predicted"/>
<dbReference type="PANTHER" id="PTHR30250:SF11">
    <property type="entry name" value="O-ANTIGEN TRANSPORTER-RELATED"/>
    <property type="match status" value="1"/>
</dbReference>
<dbReference type="InterPro" id="IPR050833">
    <property type="entry name" value="Poly_Biosynth_Transport"/>
</dbReference>
<gene>
    <name evidence="7" type="ORF">SAMN04487928_101150</name>
</gene>
<feature type="transmembrane region" description="Helical" evidence="6">
    <location>
        <begin position="40"/>
        <end position="59"/>
    </location>
</feature>
<evidence type="ECO:0000256" key="6">
    <source>
        <dbReference type="SAM" id="Phobius"/>
    </source>
</evidence>
<keyword evidence="8" id="KW-1185">Reference proteome</keyword>
<dbReference type="AlphaFoldDB" id="A0A1I5PUJ7"/>
<evidence type="ECO:0000313" key="8">
    <source>
        <dbReference type="Proteomes" id="UP000182624"/>
    </source>
</evidence>
<dbReference type="OrthoDB" id="3246647at2"/>
<feature type="transmembrane region" description="Helical" evidence="6">
    <location>
        <begin position="203"/>
        <end position="223"/>
    </location>
</feature>
<evidence type="ECO:0000256" key="2">
    <source>
        <dbReference type="ARBA" id="ARBA00022475"/>
    </source>
</evidence>
<name>A0A1I5PUJ7_9FIRM</name>
<dbReference type="RefSeq" id="WP_074882920.1">
    <property type="nucleotide sequence ID" value="NZ_FOXO01000001.1"/>
</dbReference>
<organism evidence="7 8">
    <name type="scientific">Butyrivibrio proteoclasticus</name>
    <dbReference type="NCBI Taxonomy" id="43305"/>
    <lineage>
        <taxon>Bacteria</taxon>
        <taxon>Bacillati</taxon>
        <taxon>Bacillota</taxon>
        <taxon>Clostridia</taxon>
        <taxon>Lachnospirales</taxon>
        <taxon>Lachnospiraceae</taxon>
        <taxon>Butyrivibrio</taxon>
    </lineage>
</organism>
<feature type="transmembrane region" description="Helical" evidence="6">
    <location>
        <begin position="243"/>
        <end position="263"/>
    </location>
</feature>
<feature type="transmembrane region" description="Helical" evidence="6">
    <location>
        <begin position="104"/>
        <end position="125"/>
    </location>
</feature>
<keyword evidence="3 6" id="KW-0812">Transmembrane</keyword>
<protein>
    <submittedName>
        <fullName evidence="7">Membrane protein involved in the export of O-antigen and teichoic acid</fullName>
    </submittedName>
</protein>
<reference evidence="8" key="1">
    <citation type="submission" date="2016-10" db="EMBL/GenBank/DDBJ databases">
        <authorList>
            <person name="Varghese N."/>
            <person name="Submissions S."/>
        </authorList>
    </citation>
    <scope>NUCLEOTIDE SEQUENCE [LARGE SCALE GENOMIC DNA]</scope>
    <source>
        <strain evidence="8">P18</strain>
    </source>
</reference>
<evidence type="ECO:0000313" key="7">
    <source>
        <dbReference type="EMBL" id="SFP37702.1"/>
    </source>
</evidence>
<dbReference type="EMBL" id="FOXO01000001">
    <property type="protein sequence ID" value="SFP37702.1"/>
    <property type="molecule type" value="Genomic_DNA"/>
</dbReference>
<keyword evidence="5 6" id="KW-0472">Membrane</keyword>
<feature type="transmembrane region" description="Helical" evidence="6">
    <location>
        <begin position="321"/>
        <end position="343"/>
    </location>
</feature>
<dbReference type="GO" id="GO:0005886">
    <property type="term" value="C:plasma membrane"/>
    <property type="evidence" value="ECO:0007669"/>
    <property type="project" value="UniProtKB-SubCell"/>
</dbReference>
<accession>A0A1I5PUJ7</accession>
<comment type="subcellular location">
    <subcellularLocation>
        <location evidence="1">Cell membrane</location>
        <topology evidence="1">Multi-pass membrane protein</topology>
    </subcellularLocation>
</comment>
<dbReference type="Proteomes" id="UP000182624">
    <property type="component" value="Unassembled WGS sequence"/>
</dbReference>